<evidence type="ECO:0000313" key="2">
    <source>
        <dbReference type="Proteomes" id="UP000306319"/>
    </source>
</evidence>
<keyword evidence="2" id="KW-1185">Reference proteome</keyword>
<comment type="caution">
    <text evidence="1">The sequence shown here is derived from an EMBL/GenBank/DDBJ whole genome shotgun (WGS) entry which is preliminary data.</text>
</comment>
<reference evidence="1" key="1">
    <citation type="submission" date="2019-04" db="EMBL/GenBank/DDBJ databases">
        <title>Microbes associate with the intestines of laboratory mice.</title>
        <authorList>
            <person name="Navarre W."/>
            <person name="Wong E."/>
            <person name="Huang K."/>
            <person name="Tropini C."/>
            <person name="Ng K."/>
            <person name="Yu B."/>
        </authorList>
    </citation>
    <scope>NUCLEOTIDE SEQUENCE</scope>
    <source>
        <strain evidence="1">NM04_E33</strain>
    </source>
</reference>
<proteinExistence type="predicted"/>
<name>A0AC61RKD9_9BACT</name>
<accession>A0AC61RKD9</accession>
<sequence length="199" mass="22625">MDYRDNPVKYEIQSAPWYTGILIGGVLIAVLLVLFIVVKLIALHGLKKTESESGNVTNESDIKQESYTKGTSHTRQESDTKQEDPKNGIDELITPFFWVDNEDSASVCLYVGEYKDELFQTREDEGFEGNGYDWDSLAQVFLTEQAPELKEVIDFDSEGSMFCAYSEDKEALRQFIQRFKSACEDDTLIADLFSRAKPD</sequence>
<organism evidence="1 2">
    <name type="scientific">Lepagella muris</name>
    <dbReference type="NCBI Taxonomy" id="3032870"/>
    <lineage>
        <taxon>Bacteria</taxon>
        <taxon>Pseudomonadati</taxon>
        <taxon>Bacteroidota</taxon>
        <taxon>Bacteroidia</taxon>
        <taxon>Bacteroidales</taxon>
        <taxon>Muribaculaceae</taxon>
        <taxon>Lepagella</taxon>
    </lineage>
</organism>
<dbReference type="EMBL" id="SRYB01000008">
    <property type="protein sequence ID" value="TGY79235.1"/>
    <property type="molecule type" value="Genomic_DNA"/>
</dbReference>
<evidence type="ECO:0000313" key="1">
    <source>
        <dbReference type="EMBL" id="TGY79235.1"/>
    </source>
</evidence>
<dbReference type="Proteomes" id="UP000306319">
    <property type="component" value="Unassembled WGS sequence"/>
</dbReference>
<gene>
    <name evidence="1" type="ORF">E5331_07195</name>
</gene>
<protein>
    <submittedName>
        <fullName evidence="1">Uncharacterized protein</fullName>
    </submittedName>
</protein>